<dbReference type="OrthoDB" id="7984201at2759"/>
<evidence type="ECO:0000313" key="3">
    <source>
        <dbReference type="Proteomes" id="UP000184300"/>
    </source>
</evidence>
<keyword evidence="3" id="KW-1185">Reference proteome</keyword>
<dbReference type="PANTHER" id="PTHR13593:SF146">
    <property type="entry name" value="PLC-LIKE PHOSPHODIESTERASE"/>
    <property type="match status" value="1"/>
</dbReference>
<evidence type="ECO:0000313" key="2">
    <source>
        <dbReference type="EMBL" id="OJJ86616.1"/>
    </source>
</evidence>
<dbReference type="AlphaFoldDB" id="A0A1L9VRU1"/>
<protein>
    <recommendedName>
        <fullName evidence="4">Phosphatidylinositol-specific phospholipase C X domain-containing protein</fullName>
    </recommendedName>
</protein>
<name>A0A1L9VRU1_ASPGL</name>
<evidence type="ECO:0000256" key="1">
    <source>
        <dbReference type="SAM" id="Phobius"/>
    </source>
</evidence>
<dbReference type="Gene3D" id="3.20.20.190">
    <property type="entry name" value="Phosphatidylinositol (PI) phosphodiesterase"/>
    <property type="match status" value="1"/>
</dbReference>
<dbReference type="STRING" id="1160497.A0A1L9VRU1"/>
<keyword evidence="1" id="KW-0472">Membrane</keyword>
<dbReference type="VEuPathDB" id="FungiDB:ASPGLDRAFT_80574"/>
<dbReference type="InterPro" id="IPR051057">
    <property type="entry name" value="PI-PLC_domain"/>
</dbReference>
<dbReference type="EMBL" id="KV878892">
    <property type="protein sequence ID" value="OJJ86616.1"/>
    <property type="molecule type" value="Genomic_DNA"/>
</dbReference>
<dbReference type="Proteomes" id="UP000184300">
    <property type="component" value="Unassembled WGS sequence"/>
</dbReference>
<dbReference type="RefSeq" id="XP_022403305.1">
    <property type="nucleotide sequence ID" value="XM_022550075.1"/>
</dbReference>
<dbReference type="SUPFAM" id="SSF51695">
    <property type="entry name" value="PLC-like phosphodiesterases"/>
    <property type="match status" value="1"/>
</dbReference>
<gene>
    <name evidence="2" type="ORF">ASPGLDRAFT_80574</name>
</gene>
<dbReference type="PANTHER" id="PTHR13593">
    <property type="match status" value="1"/>
</dbReference>
<keyword evidence="1" id="KW-0812">Transmembrane</keyword>
<dbReference type="GO" id="GO:0008081">
    <property type="term" value="F:phosphoric diester hydrolase activity"/>
    <property type="evidence" value="ECO:0007669"/>
    <property type="project" value="InterPro"/>
</dbReference>
<feature type="transmembrane region" description="Helical" evidence="1">
    <location>
        <begin position="31"/>
        <end position="48"/>
    </location>
</feature>
<organism evidence="2 3">
    <name type="scientific">Aspergillus glaucus CBS 516.65</name>
    <dbReference type="NCBI Taxonomy" id="1160497"/>
    <lineage>
        <taxon>Eukaryota</taxon>
        <taxon>Fungi</taxon>
        <taxon>Dikarya</taxon>
        <taxon>Ascomycota</taxon>
        <taxon>Pezizomycotina</taxon>
        <taxon>Eurotiomycetes</taxon>
        <taxon>Eurotiomycetidae</taxon>
        <taxon>Eurotiales</taxon>
        <taxon>Aspergillaceae</taxon>
        <taxon>Aspergillus</taxon>
        <taxon>Aspergillus subgen. Aspergillus</taxon>
    </lineage>
</organism>
<accession>A0A1L9VRU1</accession>
<evidence type="ECO:0008006" key="4">
    <source>
        <dbReference type="Google" id="ProtNLM"/>
    </source>
</evidence>
<keyword evidence="1" id="KW-1133">Transmembrane helix</keyword>
<dbReference type="InterPro" id="IPR017946">
    <property type="entry name" value="PLC-like_Pdiesterase_TIM-brl"/>
</dbReference>
<dbReference type="Pfam" id="PF26146">
    <property type="entry name" value="PI-PLC_X"/>
    <property type="match status" value="1"/>
</dbReference>
<proteinExistence type="predicted"/>
<dbReference type="GeneID" id="34466335"/>
<dbReference type="GO" id="GO:0006629">
    <property type="term" value="P:lipid metabolic process"/>
    <property type="evidence" value="ECO:0007669"/>
    <property type="project" value="InterPro"/>
</dbReference>
<sequence>MYQHLNTCQPHLSISVSGHPDQCNQTKTMKCFIYPILFPLLLILANALDPPLQTLPYSNLTLLGAHDSPFIGPHLTQNQNLNVTAQLDLGIRFLQGQAHRAPDDENRLQLCHTNCVLEDGGSLVDFLRIVGGWLEGNPGEVVTLLLTNGDRVGVEMFGGVFGEAGLDGLVFVPGGSGGGNGVLPMNEWPSVQEMVDMGKRLVVFLDYGANPSSIPYILDEFAYFFETPFGETNPSFPNCSIDRPPGATADNRMYIVNHFLNVEILGIKVPDRIRAARTNAVHGNGSIGAQAELCEGLHGRGPNVVLVDFVDQGEVIEAQRVLNGL</sequence>
<reference evidence="3" key="1">
    <citation type="journal article" date="2017" name="Genome Biol.">
        <title>Comparative genomics reveals high biological diversity and specific adaptations in the industrially and medically important fungal genus Aspergillus.</title>
        <authorList>
            <person name="de Vries R.P."/>
            <person name="Riley R."/>
            <person name="Wiebenga A."/>
            <person name="Aguilar-Osorio G."/>
            <person name="Amillis S."/>
            <person name="Uchima C.A."/>
            <person name="Anderluh G."/>
            <person name="Asadollahi M."/>
            <person name="Askin M."/>
            <person name="Barry K."/>
            <person name="Battaglia E."/>
            <person name="Bayram O."/>
            <person name="Benocci T."/>
            <person name="Braus-Stromeyer S.A."/>
            <person name="Caldana C."/>
            <person name="Canovas D."/>
            <person name="Cerqueira G.C."/>
            <person name="Chen F."/>
            <person name="Chen W."/>
            <person name="Choi C."/>
            <person name="Clum A."/>
            <person name="Dos Santos R.A."/>
            <person name="Damasio A.R."/>
            <person name="Diallinas G."/>
            <person name="Emri T."/>
            <person name="Fekete E."/>
            <person name="Flipphi M."/>
            <person name="Freyberg S."/>
            <person name="Gallo A."/>
            <person name="Gournas C."/>
            <person name="Habgood R."/>
            <person name="Hainaut M."/>
            <person name="Harispe M.L."/>
            <person name="Henrissat B."/>
            <person name="Hilden K.S."/>
            <person name="Hope R."/>
            <person name="Hossain A."/>
            <person name="Karabika E."/>
            <person name="Karaffa L."/>
            <person name="Karanyi Z."/>
            <person name="Krasevec N."/>
            <person name="Kuo A."/>
            <person name="Kusch H."/>
            <person name="LaButti K."/>
            <person name="Lagendijk E.L."/>
            <person name="Lapidus A."/>
            <person name="Levasseur A."/>
            <person name="Lindquist E."/>
            <person name="Lipzen A."/>
            <person name="Logrieco A.F."/>
            <person name="MacCabe A."/>
            <person name="Maekelae M.R."/>
            <person name="Malavazi I."/>
            <person name="Melin P."/>
            <person name="Meyer V."/>
            <person name="Mielnichuk N."/>
            <person name="Miskei M."/>
            <person name="Molnar A.P."/>
            <person name="Mule G."/>
            <person name="Ngan C.Y."/>
            <person name="Orejas M."/>
            <person name="Orosz E."/>
            <person name="Ouedraogo J.P."/>
            <person name="Overkamp K.M."/>
            <person name="Park H.-S."/>
            <person name="Perrone G."/>
            <person name="Piumi F."/>
            <person name="Punt P.J."/>
            <person name="Ram A.F."/>
            <person name="Ramon A."/>
            <person name="Rauscher S."/>
            <person name="Record E."/>
            <person name="Riano-Pachon D.M."/>
            <person name="Robert V."/>
            <person name="Roehrig J."/>
            <person name="Ruller R."/>
            <person name="Salamov A."/>
            <person name="Salih N.S."/>
            <person name="Samson R.A."/>
            <person name="Sandor E."/>
            <person name="Sanguinetti M."/>
            <person name="Schuetze T."/>
            <person name="Sepcic K."/>
            <person name="Shelest E."/>
            <person name="Sherlock G."/>
            <person name="Sophianopoulou V."/>
            <person name="Squina F.M."/>
            <person name="Sun H."/>
            <person name="Susca A."/>
            <person name="Todd R.B."/>
            <person name="Tsang A."/>
            <person name="Unkles S.E."/>
            <person name="van de Wiele N."/>
            <person name="van Rossen-Uffink D."/>
            <person name="Oliveira J.V."/>
            <person name="Vesth T.C."/>
            <person name="Visser J."/>
            <person name="Yu J.-H."/>
            <person name="Zhou M."/>
            <person name="Andersen M.R."/>
            <person name="Archer D.B."/>
            <person name="Baker S.E."/>
            <person name="Benoit I."/>
            <person name="Brakhage A.A."/>
            <person name="Braus G.H."/>
            <person name="Fischer R."/>
            <person name="Frisvad J.C."/>
            <person name="Goldman G.H."/>
            <person name="Houbraken J."/>
            <person name="Oakley B."/>
            <person name="Pocsi I."/>
            <person name="Scazzocchio C."/>
            <person name="Seiboth B."/>
            <person name="vanKuyk P.A."/>
            <person name="Wortman J."/>
            <person name="Dyer P.S."/>
            <person name="Grigoriev I.V."/>
        </authorList>
    </citation>
    <scope>NUCLEOTIDE SEQUENCE [LARGE SCALE GENOMIC DNA]</scope>
    <source>
        <strain evidence="3">CBS 516.65</strain>
    </source>
</reference>